<dbReference type="GO" id="GO:0005634">
    <property type="term" value="C:nucleus"/>
    <property type="evidence" value="ECO:0007669"/>
    <property type="project" value="TreeGrafter"/>
</dbReference>
<reference evidence="6 7" key="1">
    <citation type="submission" date="2014-04" db="EMBL/GenBank/DDBJ databases">
        <authorList>
            <consortium name="DOE Joint Genome Institute"/>
            <person name="Kuo A."/>
            <person name="Martino E."/>
            <person name="Perotto S."/>
            <person name="Kohler A."/>
            <person name="Nagy L.G."/>
            <person name="Floudas D."/>
            <person name="Copeland A."/>
            <person name="Barry K.W."/>
            <person name="Cichocki N."/>
            <person name="Veneault-Fourrey C."/>
            <person name="LaButti K."/>
            <person name="Lindquist E.A."/>
            <person name="Lipzen A."/>
            <person name="Lundell T."/>
            <person name="Morin E."/>
            <person name="Murat C."/>
            <person name="Sun H."/>
            <person name="Tunlid A."/>
            <person name="Henrissat B."/>
            <person name="Grigoriev I.V."/>
            <person name="Hibbett D.S."/>
            <person name="Martin F."/>
            <person name="Nordberg H.P."/>
            <person name="Cantor M.N."/>
            <person name="Hua S.X."/>
        </authorList>
    </citation>
    <scope>NUCLEOTIDE SEQUENCE [LARGE SCALE GENOMIC DNA]</scope>
    <source>
        <strain evidence="6 7">Zn</strain>
    </source>
</reference>
<organism evidence="6 7">
    <name type="scientific">Oidiodendron maius (strain Zn)</name>
    <dbReference type="NCBI Taxonomy" id="913774"/>
    <lineage>
        <taxon>Eukaryota</taxon>
        <taxon>Fungi</taxon>
        <taxon>Dikarya</taxon>
        <taxon>Ascomycota</taxon>
        <taxon>Pezizomycotina</taxon>
        <taxon>Leotiomycetes</taxon>
        <taxon>Leotiomycetes incertae sedis</taxon>
        <taxon>Myxotrichaceae</taxon>
        <taxon>Oidiodendron</taxon>
    </lineage>
</organism>
<dbReference type="HOGENOM" id="CLU_008599_1_1_1"/>
<gene>
    <name evidence="6" type="ORF">OIDMADRAFT_125398</name>
</gene>
<reference evidence="7" key="2">
    <citation type="submission" date="2015-01" db="EMBL/GenBank/DDBJ databases">
        <title>Evolutionary Origins and Diversification of the Mycorrhizal Mutualists.</title>
        <authorList>
            <consortium name="DOE Joint Genome Institute"/>
            <consortium name="Mycorrhizal Genomics Consortium"/>
            <person name="Kohler A."/>
            <person name="Kuo A."/>
            <person name="Nagy L.G."/>
            <person name="Floudas D."/>
            <person name="Copeland A."/>
            <person name="Barry K.W."/>
            <person name="Cichocki N."/>
            <person name="Veneault-Fourrey C."/>
            <person name="LaButti K."/>
            <person name="Lindquist E.A."/>
            <person name="Lipzen A."/>
            <person name="Lundell T."/>
            <person name="Morin E."/>
            <person name="Murat C."/>
            <person name="Riley R."/>
            <person name="Ohm R."/>
            <person name="Sun H."/>
            <person name="Tunlid A."/>
            <person name="Henrissat B."/>
            <person name="Grigoriev I.V."/>
            <person name="Hibbett D.S."/>
            <person name="Martin F."/>
        </authorList>
    </citation>
    <scope>NUCLEOTIDE SEQUENCE [LARGE SCALE GENOMIC DNA]</scope>
    <source>
        <strain evidence="7">Zn</strain>
    </source>
</reference>
<dbReference type="EMBL" id="KN832877">
    <property type="protein sequence ID" value="KIN00288.1"/>
    <property type="molecule type" value="Genomic_DNA"/>
</dbReference>
<evidence type="ECO:0000313" key="6">
    <source>
        <dbReference type="EMBL" id="KIN00288.1"/>
    </source>
</evidence>
<dbReference type="GO" id="GO:0000435">
    <property type="term" value="P:positive regulation of transcription from RNA polymerase II promoter by galactose"/>
    <property type="evidence" value="ECO:0007669"/>
    <property type="project" value="TreeGrafter"/>
</dbReference>
<dbReference type="GO" id="GO:0000981">
    <property type="term" value="F:DNA-binding transcription factor activity, RNA polymerase II-specific"/>
    <property type="evidence" value="ECO:0007669"/>
    <property type="project" value="TreeGrafter"/>
</dbReference>
<dbReference type="GO" id="GO:0000978">
    <property type="term" value="F:RNA polymerase II cis-regulatory region sequence-specific DNA binding"/>
    <property type="evidence" value="ECO:0007669"/>
    <property type="project" value="TreeGrafter"/>
</dbReference>
<dbReference type="OrthoDB" id="3362851at2759"/>
<dbReference type="InterPro" id="IPR051127">
    <property type="entry name" value="Fungal_SecMet_Regulators"/>
</dbReference>
<evidence type="ECO:0000256" key="3">
    <source>
        <dbReference type="ARBA" id="ARBA00023242"/>
    </source>
</evidence>
<dbReference type="InterPro" id="IPR007219">
    <property type="entry name" value="XnlR_reg_dom"/>
</dbReference>
<evidence type="ECO:0000256" key="2">
    <source>
        <dbReference type="ARBA" id="ARBA00023163"/>
    </source>
</evidence>
<evidence type="ECO:0000256" key="1">
    <source>
        <dbReference type="ARBA" id="ARBA00023015"/>
    </source>
</evidence>
<evidence type="ECO:0000313" key="7">
    <source>
        <dbReference type="Proteomes" id="UP000054321"/>
    </source>
</evidence>
<sequence>LHVVQGAAPRPIPSEQAHTASKPNAVTKRVTTPHACAECKRRKISATSVKAAFIVMLKVAPGLRSYLAAINSTNNKPFNPGSSYPTPQTASSIRGLQAILWSSDGQTLIDAYFNRVQILVPMLDEPSFRADFLSGRRSDAPWLALLNMVFAMGSIVARKSDDHSHIAFYNRAKDQLPIDSFGSGHLETLQALALMGGYYLHYINRPNMANAVSGAALRMACAMGLHRENQISTQIQDLLAQTPLLCTEDRANLDSQLVAWHDNLPWILRSTEPCPESVYTARCVMKWRYQNLRAVLYRPVLLNLAYCGTEGTASQEDLAAVSTCRAIAKQNIEDIAREWTPNQMLGWNGVWLMYQASTIPLVSLFWESWNTPLVRDCQAQIETVLEAFEGMADWSLAARRSREVLSKLYEASKRPLTRPVSPKPGTPGVSGLSGLNGMNGMVPMNGSSQYQHIDGPEIPQLGMMEDGLDPVNSQEIWDFDGMLWGRLTEGLEMPFDGMTNMEFEDGPDVPFDGPYMMHQ</sequence>
<dbReference type="PANTHER" id="PTHR47424:SF5">
    <property type="entry name" value="ZN(II)2CYS6 TRANSCRIPTION FACTOR (EUROFUNG)"/>
    <property type="match status" value="1"/>
</dbReference>
<dbReference type="InParanoid" id="A0A0C3DE85"/>
<name>A0A0C3DE85_OIDMZ</name>
<dbReference type="GO" id="GO:0006351">
    <property type="term" value="P:DNA-templated transcription"/>
    <property type="evidence" value="ECO:0007669"/>
    <property type="project" value="InterPro"/>
</dbReference>
<feature type="domain" description="Xylanolytic transcriptional activator regulatory" evidence="5">
    <location>
        <begin position="109"/>
        <end position="231"/>
    </location>
</feature>
<dbReference type="AlphaFoldDB" id="A0A0C3DE85"/>
<keyword evidence="2" id="KW-0804">Transcription</keyword>
<evidence type="ECO:0000256" key="4">
    <source>
        <dbReference type="SAM" id="MobiDB-lite"/>
    </source>
</evidence>
<feature type="region of interest" description="Disordered" evidence="4">
    <location>
        <begin position="1"/>
        <end position="30"/>
    </location>
</feature>
<keyword evidence="7" id="KW-1185">Reference proteome</keyword>
<dbReference type="Proteomes" id="UP000054321">
    <property type="component" value="Unassembled WGS sequence"/>
</dbReference>
<keyword evidence="1" id="KW-0805">Transcription regulation</keyword>
<evidence type="ECO:0000259" key="5">
    <source>
        <dbReference type="Pfam" id="PF04082"/>
    </source>
</evidence>
<protein>
    <recommendedName>
        <fullName evidence="5">Xylanolytic transcriptional activator regulatory domain-containing protein</fullName>
    </recommendedName>
</protein>
<dbReference type="Pfam" id="PF04082">
    <property type="entry name" value="Fungal_trans"/>
    <property type="match status" value="1"/>
</dbReference>
<dbReference type="GO" id="GO:0008270">
    <property type="term" value="F:zinc ion binding"/>
    <property type="evidence" value="ECO:0007669"/>
    <property type="project" value="InterPro"/>
</dbReference>
<keyword evidence="3" id="KW-0539">Nucleus</keyword>
<accession>A0A0C3DE85</accession>
<feature type="non-terminal residue" evidence="6">
    <location>
        <position position="1"/>
    </location>
</feature>
<proteinExistence type="predicted"/>
<dbReference type="PANTHER" id="PTHR47424">
    <property type="entry name" value="REGULATORY PROTEIN GAL4"/>
    <property type="match status" value="1"/>
</dbReference>
<dbReference type="CDD" id="cd12148">
    <property type="entry name" value="fungal_TF_MHR"/>
    <property type="match status" value="1"/>
</dbReference>